<evidence type="ECO:0000313" key="2">
    <source>
        <dbReference type="EMBL" id="GBR72979.1"/>
    </source>
</evidence>
<dbReference type="InterPro" id="IPR016187">
    <property type="entry name" value="CTDL_fold"/>
</dbReference>
<comment type="caution">
    <text evidence="2">The sequence shown here is derived from an EMBL/GenBank/DDBJ whole genome shotgun (WGS) entry which is preliminary data.</text>
</comment>
<feature type="region of interest" description="Disordered" evidence="1">
    <location>
        <begin position="83"/>
        <end position="108"/>
    </location>
</feature>
<protein>
    <submittedName>
        <fullName evidence="2">Uncharacterized protein</fullName>
    </submittedName>
</protein>
<dbReference type="EMBL" id="BGZN01000004">
    <property type="protein sequence ID" value="GBR72979.1"/>
    <property type="molecule type" value="Genomic_DNA"/>
</dbReference>
<keyword evidence="3" id="KW-1185">Reference proteome</keyword>
<dbReference type="Proteomes" id="UP000269352">
    <property type="component" value="Unassembled WGS sequence"/>
</dbReference>
<dbReference type="SUPFAM" id="SSF56436">
    <property type="entry name" value="C-type lectin-like"/>
    <property type="match status" value="1"/>
</dbReference>
<reference evidence="2 3" key="1">
    <citation type="journal article" date="2019" name="ISME J.">
        <title>Genome analyses of uncultured TG2/ZB3 bacteria in 'Margulisbacteria' specifically attached to ectosymbiotic spirochetes of protists in the termite gut.</title>
        <authorList>
            <person name="Utami Y.D."/>
            <person name="Kuwahara H."/>
            <person name="Igai K."/>
            <person name="Murakami T."/>
            <person name="Sugaya K."/>
            <person name="Morikawa T."/>
            <person name="Nagura Y."/>
            <person name="Yuki M."/>
            <person name="Deevong P."/>
            <person name="Inoue T."/>
            <person name="Kihara K."/>
            <person name="Lo N."/>
            <person name="Yamada A."/>
            <person name="Ohkuma M."/>
            <person name="Hongoh Y."/>
        </authorList>
    </citation>
    <scope>NUCLEOTIDE SEQUENCE [LARGE SCALE GENOMIC DNA]</scope>
    <source>
        <strain evidence="2">NkOx7-01</strain>
    </source>
</reference>
<sequence>MASDYEGSYTGIEQGKVAYARDLTNALNKMERVANKVTTAEEWDIYANKISEDKYPACNIVSAAGAAVKTSMDTQLSELSSQATAVDDATEKTANKVTSGDWADNKEDDNKYPSCKAVDQALTGTTGFEQSMNIIKYEYTEEKNSWGRNTRNDLKYPSCKVVNTVVGENIISAKTAEVEGSNNLVNGINTSVDDSNASVDDSNASVDDINASVDNINASVDKISEDIEELDGDTEKIANKVMEGTLKDYEDSDDKYPSCPVVDEGLTAVFSQLDFGKITSVSADSTDILLPTAGAVYRFVQSIIGVSYGSIVSNVHVDNNAFHTVMGYYTGNSYQQDAGYNWYEAVQYCAYLTVQENDVSQAVKDYIIQYYLVDRSSLNITNYDQTIGDKCSNYLKYALITPGCYRLPTSTEWTGVYNQILKYRSGLHTETYSNDPSVVFSSTSDHYCLEWCIDANSSSDKMLGGKAFKNGNYQAERIVRGGVAGKSEDRGLDPTRWYFRLADYIYRAASYSRAGQLTLIGKGSGEIEYTHHYIPYSAHGMRLVQTVI</sequence>
<evidence type="ECO:0000313" key="3">
    <source>
        <dbReference type="Proteomes" id="UP000269352"/>
    </source>
</evidence>
<name>A0A388TB87_TERA1</name>
<accession>A0A388TB87</accession>
<gene>
    <name evidence="2" type="ORF">NO1_0435</name>
</gene>
<evidence type="ECO:0000256" key="1">
    <source>
        <dbReference type="SAM" id="MobiDB-lite"/>
    </source>
</evidence>
<proteinExistence type="predicted"/>
<dbReference type="Gene3D" id="1.10.287.950">
    <property type="entry name" value="Methyl-accepting chemotaxis protein"/>
    <property type="match status" value="1"/>
</dbReference>
<dbReference type="AlphaFoldDB" id="A0A388TB87"/>
<organism evidence="2 3">
    <name type="scientific">Termititenax aidoneus</name>
    <dbReference type="NCBI Taxonomy" id="2218524"/>
    <lineage>
        <taxon>Bacteria</taxon>
        <taxon>Bacillati</taxon>
        <taxon>Candidatus Margulisiibacteriota</taxon>
        <taxon>Candidatus Termititenacia</taxon>
        <taxon>Candidatus Termititenacales</taxon>
        <taxon>Candidatus Termititenacaceae</taxon>
        <taxon>Candidatus Termititenax</taxon>
    </lineage>
</organism>